<name>A0A7J7NMK0_9MAGN</name>
<gene>
    <name evidence="2" type="ORF">GIB67_018206</name>
</gene>
<evidence type="ECO:0000313" key="3">
    <source>
        <dbReference type="Proteomes" id="UP000541444"/>
    </source>
</evidence>
<sequence>MKPVCEKALKEEYLYNASQAESFVEEAEKVHLEQLEYLKEVLNKAAEADMHTEICMSAIKTKRSIRAPTAARPETSLSSSESSSSSSPSDEELFRRQIELLHEYGKIMIEMGEA</sequence>
<feature type="compositionally biased region" description="Low complexity" evidence="1">
    <location>
        <begin position="76"/>
        <end position="88"/>
    </location>
</feature>
<evidence type="ECO:0000313" key="2">
    <source>
        <dbReference type="EMBL" id="KAF6168366.1"/>
    </source>
</evidence>
<proteinExistence type="predicted"/>
<dbReference type="OrthoDB" id="629492at2759"/>
<feature type="region of interest" description="Disordered" evidence="1">
    <location>
        <begin position="65"/>
        <end position="92"/>
    </location>
</feature>
<dbReference type="EMBL" id="JACGCM010000697">
    <property type="protein sequence ID" value="KAF6168366.1"/>
    <property type="molecule type" value="Genomic_DNA"/>
</dbReference>
<comment type="caution">
    <text evidence="2">The sequence shown here is derived from an EMBL/GenBank/DDBJ whole genome shotgun (WGS) entry which is preliminary data.</text>
</comment>
<dbReference type="AlphaFoldDB" id="A0A7J7NMK0"/>
<dbReference type="Proteomes" id="UP000541444">
    <property type="component" value="Unassembled WGS sequence"/>
</dbReference>
<keyword evidence="3" id="KW-1185">Reference proteome</keyword>
<evidence type="ECO:0000256" key="1">
    <source>
        <dbReference type="SAM" id="MobiDB-lite"/>
    </source>
</evidence>
<protein>
    <submittedName>
        <fullName evidence="2">Uncharacterized protein</fullName>
    </submittedName>
</protein>
<reference evidence="2 3" key="1">
    <citation type="journal article" date="2020" name="IScience">
        <title>Genome Sequencing of the Endangered Kingdonia uniflora (Circaeasteraceae, Ranunculales) Reveals Potential Mechanisms of Evolutionary Specialization.</title>
        <authorList>
            <person name="Sun Y."/>
            <person name="Deng T."/>
            <person name="Zhang A."/>
            <person name="Moore M.J."/>
            <person name="Landis J.B."/>
            <person name="Lin N."/>
            <person name="Zhang H."/>
            <person name="Zhang X."/>
            <person name="Huang J."/>
            <person name="Zhang X."/>
            <person name="Sun H."/>
            <person name="Wang H."/>
        </authorList>
    </citation>
    <scope>NUCLEOTIDE SEQUENCE [LARGE SCALE GENOMIC DNA]</scope>
    <source>
        <strain evidence="2">TB1705</strain>
        <tissue evidence="2">Leaf</tissue>
    </source>
</reference>
<organism evidence="2 3">
    <name type="scientific">Kingdonia uniflora</name>
    <dbReference type="NCBI Taxonomy" id="39325"/>
    <lineage>
        <taxon>Eukaryota</taxon>
        <taxon>Viridiplantae</taxon>
        <taxon>Streptophyta</taxon>
        <taxon>Embryophyta</taxon>
        <taxon>Tracheophyta</taxon>
        <taxon>Spermatophyta</taxon>
        <taxon>Magnoliopsida</taxon>
        <taxon>Ranunculales</taxon>
        <taxon>Circaeasteraceae</taxon>
        <taxon>Kingdonia</taxon>
    </lineage>
</organism>
<accession>A0A7J7NMK0</accession>